<evidence type="ECO:0000313" key="2">
    <source>
        <dbReference type="EMBL" id="KAL3266512.1"/>
    </source>
</evidence>
<dbReference type="EMBL" id="JABFTP020000001">
    <property type="protein sequence ID" value="KAL3266512.1"/>
    <property type="molecule type" value="Genomic_DNA"/>
</dbReference>
<evidence type="ECO:0000256" key="1">
    <source>
        <dbReference type="SAM" id="MobiDB-lite"/>
    </source>
</evidence>
<feature type="region of interest" description="Disordered" evidence="1">
    <location>
        <begin position="131"/>
        <end position="173"/>
    </location>
</feature>
<sequence>MQIANLADLHGDKVRRWVESSPLPTLQQNNNVETPKSTLKSNINNNNIDFQAFWNQRHSKEDMPMLLQQPPSHVHLASHEADQPLDFTMSKFKTKTGGSVNAHQMKFNNFVAAQQHMMLLQNNGVFFNRSNNNKSYTRGSSPSSSSEEEGVGPPTTSSPIRSLPPSPGPLRGEGRKFWHIKSFSDHEKISMSLVEVKMNYFTFSSVI</sequence>
<accession>A0ABD2MJG7</accession>
<name>A0ABD2MJG7_9CUCU</name>
<reference evidence="2 3" key="1">
    <citation type="journal article" date="2021" name="BMC Biol.">
        <title>Horizontally acquired antibacterial genes associated with adaptive radiation of ladybird beetles.</title>
        <authorList>
            <person name="Li H.S."/>
            <person name="Tang X.F."/>
            <person name="Huang Y.H."/>
            <person name="Xu Z.Y."/>
            <person name="Chen M.L."/>
            <person name="Du X.Y."/>
            <person name="Qiu B.Y."/>
            <person name="Chen P.T."/>
            <person name="Zhang W."/>
            <person name="Slipinski A."/>
            <person name="Escalona H.E."/>
            <person name="Waterhouse R.M."/>
            <person name="Zwick A."/>
            <person name="Pang H."/>
        </authorList>
    </citation>
    <scope>NUCLEOTIDE SEQUENCE [LARGE SCALE GENOMIC DNA]</scope>
    <source>
        <strain evidence="2">SYSU2018</strain>
    </source>
</reference>
<proteinExistence type="predicted"/>
<dbReference type="AlphaFoldDB" id="A0ABD2MJG7"/>
<feature type="compositionally biased region" description="Low complexity" evidence="1">
    <location>
        <begin position="131"/>
        <end position="145"/>
    </location>
</feature>
<gene>
    <name evidence="2" type="ORF">HHI36_010682</name>
</gene>
<protein>
    <submittedName>
        <fullName evidence="2">Uncharacterized protein</fullName>
    </submittedName>
</protein>
<dbReference type="Proteomes" id="UP001516400">
    <property type="component" value="Unassembled WGS sequence"/>
</dbReference>
<comment type="caution">
    <text evidence="2">The sequence shown here is derived from an EMBL/GenBank/DDBJ whole genome shotgun (WGS) entry which is preliminary data.</text>
</comment>
<evidence type="ECO:0000313" key="3">
    <source>
        <dbReference type="Proteomes" id="UP001516400"/>
    </source>
</evidence>
<organism evidence="2 3">
    <name type="scientific">Cryptolaemus montrouzieri</name>
    <dbReference type="NCBI Taxonomy" id="559131"/>
    <lineage>
        <taxon>Eukaryota</taxon>
        <taxon>Metazoa</taxon>
        <taxon>Ecdysozoa</taxon>
        <taxon>Arthropoda</taxon>
        <taxon>Hexapoda</taxon>
        <taxon>Insecta</taxon>
        <taxon>Pterygota</taxon>
        <taxon>Neoptera</taxon>
        <taxon>Endopterygota</taxon>
        <taxon>Coleoptera</taxon>
        <taxon>Polyphaga</taxon>
        <taxon>Cucujiformia</taxon>
        <taxon>Coccinelloidea</taxon>
        <taxon>Coccinellidae</taxon>
        <taxon>Scymninae</taxon>
        <taxon>Scymnini</taxon>
        <taxon>Cryptolaemus</taxon>
    </lineage>
</organism>
<keyword evidence="3" id="KW-1185">Reference proteome</keyword>